<evidence type="ECO:0000313" key="2">
    <source>
        <dbReference type="WBParaSite" id="Hba_00469"/>
    </source>
</evidence>
<accession>A0A1I7W783</accession>
<dbReference type="WBParaSite" id="Hba_00469">
    <property type="protein sequence ID" value="Hba_00469"/>
    <property type="gene ID" value="Hba_00469"/>
</dbReference>
<sequence>MTKICNCKNSRKPFFLSDFQNI</sequence>
<protein>
    <submittedName>
        <fullName evidence="2">Uncharacterized protein</fullName>
    </submittedName>
</protein>
<organism evidence="1 2">
    <name type="scientific">Heterorhabditis bacteriophora</name>
    <name type="common">Entomopathogenic nematode worm</name>
    <dbReference type="NCBI Taxonomy" id="37862"/>
    <lineage>
        <taxon>Eukaryota</taxon>
        <taxon>Metazoa</taxon>
        <taxon>Ecdysozoa</taxon>
        <taxon>Nematoda</taxon>
        <taxon>Chromadorea</taxon>
        <taxon>Rhabditida</taxon>
        <taxon>Rhabditina</taxon>
        <taxon>Rhabditomorpha</taxon>
        <taxon>Strongyloidea</taxon>
        <taxon>Heterorhabditidae</taxon>
        <taxon>Heterorhabditis</taxon>
    </lineage>
</organism>
<reference evidence="2" key="1">
    <citation type="submission" date="2016-11" db="UniProtKB">
        <authorList>
            <consortium name="WormBaseParasite"/>
        </authorList>
    </citation>
    <scope>IDENTIFICATION</scope>
</reference>
<evidence type="ECO:0000313" key="1">
    <source>
        <dbReference type="Proteomes" id="UP000095283"/>
    </source>
</evidence>
<name>A0A1I7W783_HETBA</name>
<proteinExistence type="predicted"/>
<dbReference type="AlphaFoldDB" id="A0A1I7W783"/>
<keyword evidence="1" id="KW-1185">Reference proteome</keyword>
<dbReference type="Proteomes" id="UP000095283">
    <property type="component" value="Unplaced"/>
</dbReference>